<sequence length="526" mass="58542">GWAGDPRVNVPVSSLRPEDIDIAADPFPVTEFVTIADTYTNATLDLIFRHRTTNITLRLDAPGLVRVNVASWLPKTWLKHAPLVVDAANITLTLELMESLWPVLIHAATDLLVLGLGRGHVDYRALRDGLGKPQKREILSLVRARELWEGFRNRAWTWTHRAQGWLRGLRVGTWIEAGMWDSLRVTIWNEAGERANKMSENTESGCRDAGPPRIGSSRPPGSQQPLRHAAQQHAAQPNAPSQTIPELLASLQLSSNSSAQIRRMMQRLAKLPPHHRRDGPREDDGLGTQDNRLCGFRKLLEATAAGHCHEGPASPHYMPYWAPTGSSCSSHDCIGGLNDALCVAEKFLSPLAAAAEKVKARVAEERGDISLLERLASYYYKDGIAARTQALDRALNAFHSLFSGLKLQRRILAGMATRVLHLCALQDRLRDRVRSTYGNQSAWWDLAWDADRETVALTFVTLPELEDTLALLDAAYERMTAEQEALWDLHEAIDDAARQLKAKVSAGWVKRLGLDGLPREDPEEGW</sequence>
<dbReference type="Proteomes" id="UP001303115">
    <property type="component" value="Unassembled WGS sequence"/>
</dbReference>
<feature type="region of interest" description="Disordered" evidence="1">
    <location>
        <begin position="196"/>
        <end position="241"/>
    </location>
</feature>
<accession>A0AAN6P7A2</accession>
<evidence type="ECO:0000256" key="1">
    <source>
        <dbReference type="SAM" id="MobiDB-lite"/>
    </source>
</evidence>
<dbReference type="EMBL" id="MU854554">
    <property type="protein sequence ID" value="KAK4033063.1"/>
    <property type="molecule type" value="Genomic_DNA"/>
</dbReference>
<feature type="compositionally biased region" description="Low complexity" evidence="1">
    <location>
        <begin position="211"/>
        <end position="240"/>
    </location>
</feature>
<comment type="caution">
    <text evidence="2">The sequence shown here is derived from an EMBL/GenBank/DDBJ whole genome shotgun (WGS) entry which is preliminary data.</text>
</comment>
<proteinExistence type="predicted"/>
<evidence type="ECO:0000313" key="2">
    <source>
        <dbReference type="EMBL" id="KAK4033063.1"/>
    </source>
</evidence>
<keyword evidence="3" id="KW-1185">Reference proteome</keyword>
<reference evidence="3" key="1">
    <citation type="journal article" date="2023" name="Mol. Phylogenet. Evol.">
        <title>Genome-scale phylogeny and comparative genomics of the fungal order Sordariales.</title>
        <authorList>
            <person name="Hensen N."/>
            <person name="Bonometti L."/>
            <person name="Westerberg I."/>
            <person name="Brannstrom I.O."/>
            <person name="Guillou S."/>
            <person name="Cros-Aarteil S."/>
            <person name="Calhoun S."/>
            <person name="Haridas S."/>
            <person name="Kuo A."/>
            <person name="Mondo S."/>
            <person name="Pangilinan J."/>
            <person name="Riley R."/>
            <person name="LaButti K."/>
            <person name="Andreopoulos B."/>
            <person name="Lipzen A."/>
            <person name="Chen C."/>
            <person name="Yan M."/>
            <person name="Daum C."/>
            <person name="Ng V."/>
            <person name="Clum A."/>
            <person name="Steindorff A."/>
            <person name="Ohm R.A."/>
            <person name="Martin F."/>
            <person name="Silar P."/>
            <person name="Natvig D.O."/>
            <person name="Lalanne C."/>
            <person name="Gautier V."/>
            <person name="Ament-Velasquez S.L."/>
            <person name="Kruys A."/>
            <person name="Hutchinson M.I."/>
            <person name="Powell A.J."/>
            <person name="Barry K."/>
            <person name="Miller A.N."/>
            <person name="Grigoriev I.V."/>
            <person name="Debuchy R."/>
            <person name="Gladieux P."/>
            <person name="Hiltunen Thoren M."/>
            <person name="Johannesson H."/>
        </authorList>
    </citation>
    <scope>NUCLEOTIDE SEQUENCE [LARGE SCALE GENOMIC DNA]</scope>
    <source>
        <strain evidence="3">CBS 284.82</strain>
    </source>
</reference>
<organism evidence="2 3">
    <name type="scientific">Parachaetomium inaequale</name>
    <dbReference type="NCBI Taxonomy" id="2588326"/>
    <lineage>
        <taxon>Eukaryota</taxon>
        <taxon>Fungi</taxon>
        <taxon>Dikarya</taxon>
        <taxon>Ascomycota</taxon>
        <taxon>Pezizomycotina</taxon>
        <taxon>Sordariomycetes</taxon>
        <taxon>Sordariomycetidae</taxon>
        <taxon>Sordariales</taxon>
        <taxon>Chaetomiaceae</taxon>
        <taxon>Parachaetomium</taxon>
    </lineage>
</organism>
<feature type="non-terminal residue" evidence="2">
    <location>
        <position position="1"/>
    </location>
</feature>
<name>A0AAN6P7A2_9PEZI</name>
<protein>
    <submittedName>
        <fullName evidence="2">Uncharacterized protein</fullName>
    </submittedName>
</protein>
<feature type="region of interest" description="Disordered" evidence="1">
    <location>
        <begin position="269"/>
        <end position="288"/>
    </location>
</feature>
<gene>
    <name evidence="2" type="ORF">C8A01DRAFT_19948</name>
</gene>
<dbReference type="AlphaFoldDB" id="A0AAN6P7A2"/>
<evidence type="ECO:0000313" key="3">
    <source>
        <dbReference type="Proteomes" id="UP001303115"/>
    </source>
</evidence>